<dbReference type="Pfam" id="PF02780">
    <property type="entry name" value="Transketolase_C"/>
    <property type="match status" value="1"/>
</dbReference>
<protein>
    <submittedName>
        <fullName evidence="5">Putative 2-oxoisovalerate dehydrogenase subunit beta</fullName>
    </submittedName>
</protein>
<keyword evidence="6" id="KW-1185">Reference proteome</keyword>
<dbReference type="SUPFAM" id="SSF52922">
    <property type="entry name" value="TK C-terminal domain-like"/>
    <property type="match status" value="1"/>
</dbReference>
<dbReference type="SMART" id="SM00861">
    <property type="entry name" value="Transket_pyr"/>
    <property type="match status" value="1"/>
</dbReference>
<organism evidence="5 6">
    <name type="scientific">Fimbriimonas ginsengisoli Gsoil 348</name>
    <dbReference type="NCBI Taxonomy" id="661478"/>
    <lineage>
        <taxon>Bacteria</taxon>
        <taxon>Bacillati</taxon>
        <taxon>Armatimonadota</taxon>
        <taxon>Fimbriimonadia</taxon>
        <taxon>Fimbriimonadales</taxon>
        <taxon>Fimbriimonadaceae</taxon>
        <taxon>Fimbriimonas</taxon>
    </lineage>
</organism>
<comment type="cofactor">
    <cofactor evidence="1">
        <name>thiamine diphosphate</name>
        <dbReference type="ChEBI" id="CHEBI:58937"/>
    </cofactor>
</comment>
<dbReference type="SUPFAM" id="SSF52518">
    <property type="entry name" value="Thiamin diphosphate-binding fold (THDP-binding)"/>
    <property type="match status" value="1"/>
</dbReference>
<dbReference type="Pfam" id="PF02779">
    <property type="entry name" value="Transket_pyr"/>
    <property type="match status" value="1"/>
</dbReference>
<dbReference type="RefSeq" id="WP_025228255.1">
    <property type="nucleotide sequence ID" value="NZ_CP007139.1"/>
</dbReference>
<dbReference type="FunFam" id="3.40.50.970:FF:000001">
    <property type="entry name" value="Pyruvate dehydrogenase E1 beta subunit"/>
    <property type="match status" value="1"/>
</dbReference>
<evidence type="ECO:0000256" key="1">
    <source>
        <dbReference type="ARBA" id="ARBA00001964"/>
    </source>
</evidence>
<dbReference type="InterPro" id="IPR033248">
    <property type="entry name" value="Transketolase_C"/>
</dbReference>
<feature type="domain" description="Transketolase-like pyrimidine-binding" evidence="4">
    <location>
        <begin position="20"/>
        <end position="195"/>
    </location>
</feature>
<keyword evidence="3" id="KW-0786">Thiamine pyrophosphate</keyword>
<dbReference type="eggNOG" id="COG0022">
    <property type="taxonomic scope" value="Bacteria"/>
</dbReference>
<evidence type="ECO:0000256" key="3">
    <source>
        <dbReference type="ARBA" id="ARBA00023052"/>
    </source>
</evidence>
<dbReference type="STRING" id="661478.OP10G_4499"/>
<evidence type="ECO:0000256" key="2">
    <source>
        <dbReference type="ARBA" id="ARBA00023002"/>
    </source>
</evidence>
<dbReference type="PANTHER" id="PTHR43257:SF2">
    <property type="entry name" value="PYRUVATE DEHYDROGENASE E1 COMPONENT SUBUNIT BETA"/>
    <property type="match status" value="1"/>
</dbReference>
<dbReference type="HOGENOM" id="CLU_012907_1_1_0"/>
<sequence>MSAVATNPQSSSPLQEGVKKNYLTALKEALFEEMQSNPDMVCQGEDIGLLGGAFGVTEGLLGQYGSDRVVDMPISEACIVGSAVGLALAGKTVMAEMQFIDFISCGFDQIVNMMATYHYRTAGEVNLPIVVRGPAGAYSGGALYHSQMNEAWFCNAPGLRVVVPSTPYDAKGLLKAALRDGNPCIFYEIKELYRKREIAEVLPDEDYIVPLGQAKLRRVGSDVTLVSYGQNVYHCLAAAEELLKLGVSAEVIDLRSLVPLDEQTIFTSLAKTHRLVVVNEAPMTCGFAGEVIARVSEKAFDLLDAPPARVTRLDTPVPWAKPLELYVLPSVEKIVAEALRVVKF</sequence>
<dbReference type="InterPro" id="IPR005475">
    <property type="entry name" value="Transketolase-like_Pyr-bd"/>
</dbReference>
<dbReference type="Gene3D" id="3.40.50.970">
    <property type="match status" value="1"/>
</dbReference>
<dbReference type="Proteomes" id="UP000027982">
    <property type="component" value="Chromosome"/>
</dbReference>
<keyword evidence="2" id="KW-0560">Oxidoreductase</keyword>
<dbReference type="Gene3D" id="3.40.50.920">
    <property type="match status" value="1"/>
</dbReference>
<dbReference type="CDD" id="cd07036">
    <property type="entry name" value="TPP_PYR_E1-PDHc-beta_like"/>
    <property type="match status" value="1"/>
</dbReference>
<gene>
    <name evidence="5" type="ORF">OP10G_4499</name>
</gene>
<accession>A0A068NWX0</accession>
<dbReference type="InterPro" id="IPR029061">
    <property type="entry name" value="THDP-binding"/>
</dbReference>
<dbReference type="PANTHER" id="PTHR43257">
    <property type="entry name" value="PYRUVATE DEHYDROGENASE E1 COMPONENT BETA SUBUNIT"/>
    <property type="match status" value="1"/>
</dbReference>
<dbReference type="OrthoDB" id="9771835at2"/>
<name>A0A068NWX0_FIMGI</name>
<evidence type="ECO:0000313" key="6">
    <source>
        <dbReference type="Proteomes" id="UP000027982"/>
    </source>
</evidence>
<evidence type="ECO:0000313" key="5">
    <source>
        <dbReference type="EMBL" id="AIE87867.1"/>
    </source>
</evidence>
<dbReference type="EMBL" id="CP007139">
    <property type="protein sequence ID" value="AIE87867.1"/>
    <property type="molecule type" value="Genomic_DNA"/>
</dbReference>
<evidence type="ECO:0000259" key="4">
    <source>
        <dbReference type="SMART" id="SM00861"/>
    </source>
</evidence>
<dbReference type="FunFam" id="3.40.50.920:FF:000001">
    <property type="entry name" value="Pyruvate dehydrogenase E1 beta subunit"/>
    <property type="match status" value="1"/>
</dbReference>
<dbReference type="InterPro" id="IPR009014">
    <property type="entry name" value="Transketo_C/PFOR_II"/>
</dbReference>
<dbReference type="AlphaFoldDB" id="A0A068NWX0"/>
<dbReference type="KEGG" id="fgi:OP10G_4499"/>
<reference evidence="5 6" key="1">
    <citation type="journal article" date="2014" name="PLoS ONE">
        <title>The first complete genome sequence of the class fimbriimonadia in the phylum armatimonadetes.</title>
        <authorList>
            <person name="Hu Z.Y."/>
            <person name="Wang Y.Z."/>
            <person name="Im W.T."/>
            <person name="Wang S.Y."/>
            <person name="Zhao G.P."/>
            <person name="Zheng H.J."/>
            <person name="Quan Z.X."/>
        </authorList>
    </citation>
    <scope>NUCLEOTIDE SEQUENCE [LARGE SCALE GENOMIC DNA]</scope>
    <source>
        <strain evidence="5">Gsoil 348</strain>
    </source>
</reference>
<proteinExistence type="predicted"/>
<dbReference type="GO" id="GO:0016491">
    <property type="term" value="F:oxidoreductase activity"/>
    <property type="evidence" value="ECO:0007669"/>
    <property type="project" value="UniProtKB-KW"/>
</dbReference>